<proteinExistence type="predicted"/>
<dbReference type="EC" id="2.1.1.64" evidence="5"/>
<dbReference type="Pfam" id="PF13649">
    <property type="entry name" value="Methyltransf_25"/>
    <property type="match status" value="1"/>
</dbReference>
<keyword evidence="2 5" id="KW-0808">Transferase</keyword>
<name>A0ABW7VWW8_9NOCA</name>
<comment type="caution">
    <text evidence="5">The sequence shown here is derived from an EMBL/GenBank/DDBJ whole genome shotgun (WGS) entry which is preliminary data.</text>
</comment>
<dbReference type="InterPro" id="IPR041698">
    <property type="entry name" value="Methyltransf_25"/>
</dbReference>
<sequence>MTQAPEVWNSAYDNDNAPWIIGEPQPAIVALERAGRIRGRVLDPGAGAGEHTIALTALGYDVLGVDLSPSAVAYARRNAAAKNVPAARFEVADMVALAHTGDNPLGTFDTIVDSALFHVFLADADARADYVRTLHRLCAPGGYVHILALSDAEAGFGPRIGAAMIRDSFAGPGWEVEDLRPDHYYGRITETVADRAGDLTPDAAGKVELAAWLARIRRLGRTVVDGSGPHDT</sequence>
<keyword evidence="1 5" id="KW-0489">Methyltransferase</keyword>
<dbReference type="PANTHER" id="PTHR43464">
    <property type="entry name" value="METHYLTRANSFERASE"/>
    <property type="match status" value="1"/>
</dbReference>
<dbReference type="GO" id="GO:0061542">
    <property type="term" value="F:3-demethylubiquinol 3-O-methyltransferase activity"/>
    <property type="evidence" value="ECO:0007669"/>
    <property type="project" value="UniProtKB-EC"/>
</dbReference>
<dbReference type="Proteomes" id="UP001611494">
    <property type="component" value="Unassembled WGS sequence"/>
</dbReference>
<dbReference type="CDD" id="cd02440">
    <property type="entry name" value="AdoMet_MTases"/>
    <property type="match status" value="1"/>
</dbReference>
<protein>
    <submittedName>
        <fullName evidence="5">Class I SAM-dependent methyltransferase</fullName>
        <ecNumber evidence="5">2.1.1.222</ecNumber>
        <ecNumber evidence="5">2.1.1.64</ecNumber>
    </submittedName>
</protein>
<accession>A0ABW7VWW8</accession>
<keyword evidence="6" id="KW-1185">Reference proteome</keyword>
<dbReference type="InterPro" id="IPR029063">
    <property type="entry name" value="SAM-dependent_MTases_sf"/>
</dbReference>
<keyword evidence="3" id="KW-0949">S-adenosyl-L-methionine</keyword>
<evidence type="ECO:0000256" key="1">
    <source>
        <dbReference type="ARBA" id="ARBA00022603"/>
    </source>
</evidence>
<dbReference type="EMBL" id="JBIRYL010000002">
    <property type="protein sequence ID" value="MFI2231069.1"/>
    <property type="molecule type" value="Genomic_DNA"/>
</dbReference>
<dbReference type="RefSeq" id="WP_397062372.1">
    <property type="nucleotide sequence ID" value="NZ_JBIRYL010000002.1"/>
</dbReference>
<reference evidence="5 6" key="1">
    <citation type="submission" date="2024-10" db="EMBL/GenBank/DDBJ databases">
        <title>The Natural Products Discovery Center: Release of the First 8490 Sequenced Strains for Exploring Actinobacteria Biosynthetic Diversity.</title>
        <authorList>
            <person name="Kalkreuter E."/>
            <person name="Kautsar S.A."/>
            <person name="Yang D."/>
            <person name="Bader C.D."/>
            <person name="Teijaro C.N."/>
            <person name="Fluegel L."/>
            <person name="Davis C.M."/>
            <person name="Simpson J.R."/>
            <person name="Lauterbach L."/>
            <person name="Steele A.D."/>
            <person name="Gui C."/>
            <person name="Meng S."/>
            <person name="Li G."/>
            <person name="Viehrig K."/>
            <person name="Ye F."/>
            <person name="Su P."/>
            <person name="Kiefer A.F."/>
            <person name="Nichols A."/>
            <person name="Cepeda A.J."/>
            <person name="Yan W."/>
            <person name="Fan B."/>
            <person name="Jiang Y."/>
            <person name="Adhikari A."/>
            <person name="Zheng C.-J."/>
            <person name="Schuster L."/>
            <person name="Cowan T.M."/>
            <person name="Smanski M.J."/>
            <person name="Chevrette M.G."/>
            <person name="De Carvalho L.P.S."/>
            <person name="Shen B."/>
        </authorList>
    </citation>
    <scope>NUCLEOTIDE SEQUENCE [LARGE SCALE GENOMIC DNA]</scope>
    <source>
        <strain evidence="5 6">NPDC019377</strain>
    </source>
</reference>
<dbReference type="EC" id="2.1.1.222" evidence="5"/>
<dbReference type="GO" id="GO:0102208">
    <property type="term" value="F:2-polyprenyl-6-hydroxyphenol methylase activity"/>
    <property type="evidence" value="ECO:0007669"/>
    <property type="project" value="UniProtKB-EC"/>
</dbReference>
<dbReference type="GO" id="GO:0032259">
    <property type="term" value="P:methylation"/>
    <property type="evidence" value="ECO:0007669"/>
    <property type="project" value="UniProtKB-KW"/>
</dbReference>
<evidence type="ECO:0000313" key="5">
    <source>
        <dbReference type="EMBL" id="MFI2231069.1"/>
    </source>
</evidence>
<evidence type="ECO:0000256" key="3">
    <source>
        <dbReference type="ARBA" id="ARBA00022691"/>
    </source>
</evidence>
<feature type="domain" description="Methyltransferase" evidence="4">
    <location>
        <begin position="41"/>
        <end position="142"/>
    </location>
</feature>
<evidence type="ECO:0000256" key="2">
    <source>
        <dbReference type="ARBA" id="ARBA00022679"/>
    </source>
</evidence>
<gene>
    <name evidence="5" type="ORF">ACH49Z_14585</name>
</gene>
<dbReference type="PANTHER" id="PTHR43464:SF19">
    <property type="entry name" value="UBIQUINONE BIOSYNTHESIS O-METHYLTRANSFERASE, MITOCHONDRIAL"/>
    <property type="match status" value="1"/>
</dbReference>
<dbReference type="Gene3D" id="3.40.50.150">
    <property type="entry name" value="Vaccinia Virus protein VP39"/>
    <property type="match status" value="1"/>
</dbReference>
<evidence type="ECO:0000313" key="6">
    <source>
        <dbReference type="Proteomes" id="UP001611494"/>
    </source>
</evidence>
<organism evidence="5 6">
    <name type="scientific">Nocardia testacea</name>
    <dbReference type="NCBI Taxonomy" id="248551"/>
    <lineage>
        <taxon>Bacteria</taxon>
        <taxon>Bacillati</taxon>
        <taxon>Actinomycetota</taxon>
        <taxon>Actinomycetes</taxon>
        <taxon>Mycobacteriales</taxon>
        <taxon>Nocardiaceae</taxon>
        <taxon>Nocardia</taxon>
    </lineage>
</organism>
<dbReference type="SUPFAM" id="SSF53335">
    <property type="entry name" value="S-adenosyl-L-methionine-dependent methyltransferases"/>
    <property type="match status" value="1"/>
</dbReference>
<evidence type="ECO:0000259" key="4">
    <source>
        <dbReference type="Pfam" id="PF13649"/>
    </source>
</evidence>